<feature type="transmembrane region" description="Helical" evidence="3">
    <location>
        <begin position="511"/>
        <end position="531"/>
    </location>
</feature>
<name>A0A4R6VPC2_9HYPH</name>
<evidence type="ECO:0000313" key="4">
    <source>
        <dbReference type="EMBL" id="TDQ64112.1"/>
    </source>
</evidence>
<evidence type="ECO:0000256" key="1">
    <source>
        <dbReference type="SAM" id="Coils"/>
    </source>
</evidence>
<evidence type="ECO:0000256" key="3">
    <source>
        <dbReference type="SAM" id="Phobius"/>
    </source>
</evidence>
<protein>
    <submittedName>
        <fullName evidence="4">Putative membrane protein</fullName>
    </submittedName>
</protein>
<feature type="transmembrane region" description="Helical" evidence="3">
    <location>
        <begin position="479"/>
        <end position="499"/>
    </location>
</feature>
<keyword evidence="3" id="KW-1133">Transmembrane helix</keyword>
<feature type="transmembrane region" description="Helical" evidence="3">
    <location>
        <begin position="267"/>
        <end position="290"/>
    </location>
</feature>
<keyword evidence="1" id="KW-0175">Coiled coil</keyword>
<feature type="transmembrane region" description="Helical" evidence="3">
    <location>
        <begin position="672"/>
        <end position="696"/>
    </location>
</feature>
<organism evidence="4 5">
    <name type="scientific">Maritalea mobilis</name>
    <dbReference type="NCBI Taxonomy" id="483324"/>
    <lineage>
        <taxon>Bacteria</taxon>
        <taxon>Pseudomonadati</taxon>
        <taxon>Pseudomonadota</taxon>
        <taxon>Alphaproteobacteria</taxon>
        <taxon>Hyphomicrobiales</taxon>
        <taxon>Devosiaceae</taxon>
        <taxon>Maritalea</taxon>
    </lineage>
</organism>
<dbReference type="EMBL" id="SNYR01000002">
    <property type="protein sequence ID" value="TDQ64112.1"/>
    <property type="molecule type" value="Genomic_DNA"/>
</dbReference>
<feature type="transmembrane region" description="Helical" evidence="3">
    <location>
        <begin position="323"/>
        <end position="344"/>
    </location>
</feature>
<evidence type="ECO:0000256" key="2">
    <source>
        <dbReference type="SAM" id="MobiDB-lite"/>
    </source>
</evidence>
<feature type="transmembrane region" description="Helical" evidence="3">
    <location>
        <begin position="589"/>
        <end position="610"/>
    </location>
</feature>
<gene>
    <name evidence="4" type="ORF">ATL17_2125</name>
</gene>
<dbReference type="AlphaFoldDB" id="A0A4R6VPC2"/>
<feature type="compositionally biased region" description="Acidic residues" evidence="2">
    <location>
        <begin position="55"/>
        <end position="71"/>
    </location>
</feature>
<accession>A0A4R6VPC2</accession>
<feature type="transmembrane region" description="Helical" evidence="3">
    <location>
        <begin position="198"/>
        <end position="217"/>
    </location>
</feature>
<dbReference type="PANTHER" id="PTHR38434:SF1">
    <property type="entry name" value="BLL2549 PROTEIN"/>
    <property type="match status" value="1"/>
</dbReference>
<dbReference type="Pfam" id="PF10101">
    <property type="entry name" value="DUF2339"/>
    <property type="match status" value="1"/>
</dbReference>
<dbReference type="PANTHER" id="PTHR38434">
    <property type="entry name" value="BLL2549 PROTEIN"/>
    <property type="match status" value="1"/>
</dbReference>
<dbReference type="InterPro" id="IPR014600">
    <property type="entry name" value="UCP035905_mem"/>
</dbReference>
<keyword evidence="3" id="KW-0812">Transmembrane</keyword>
<feature type="transmembrane region" description="Helical" evidence="3">
    <location>
        <begin position="445"/>
        <end position="467"/>
    </location>
</feature>
<feature type="transmembrane region" description="Helical" evidence="3">
    <location>
        <begin position="229"/>
        <end position="247"/>
    </location>
</feature>
<feature type="transmembrane region" description="Helical" evidence="3">
    <location>
        <begin position="649"/>
        <end position="666"/>
    </location>
</feature>
<sequence length="897" mass="97670">MFELLFLVGFLIIIFSHVRSKQNEREIKSLKQLVQRHEIEISLLKKAGVAPTEAEAEFVAEREEPEAEEDSSWQNAAPPVQAQEEKPEPAAAPYQRPMPAGMAKQESKVEQPAAKKAPEKKGPSFFDRALANFKANWVIWLAALSLALGGLYFIQYSIENNLIPPSVRLGIATLFGFGLLAFANHLRSKPFAELHGFYSVPAAFAGAALAILFGTALATHMLYGYTQGLLAFASIAGVAVAAIGLGLRFGPIVSVIGVLGAFVSPLLVSGGTLSPTMIIYLLGVFLAALLVERVQKWIWLSAFATGLALMWTVPLLTLDGAGLWLSIYLGVIALSLIGIPAFNLPPKCEDTSMLNVPNLQNLSTSYPTVLAVLGAGISMLFMAYLPINGQIESVAQSSVLILFAFFAIYMCARAQNLDQLASIVGFALLVVIADEGQSYIFEQAFGAASAANLFLIILPAIFYFAAAFVRAPTSVRPKYWMVIAALFPTLFVMLQLTNLQREGLLSDQGELLALMLLSMTYIAGMAALLARKTQSAKFGADMFAIAAHVIAFSMLASRVEVEWLPHIVAGLSHTLMGLALRFEFKFSRYLANGFVGISLVTAVTVLYPQLLWQASIGQMLIALLSLLALCAAGYAIARQSKYRIGYESYGLFLIALIVAGFILKLLQPEPDAFSHFSLSLMACAAIILAGSQVAYARVSEGIFQKIRYGMAIFYAVISGANMFGAIIYAPLFANERIVGPFPLDSIMLAYGLPMLVIWGLYRLVADEEWREKVPAHYPLTALALFVMIQEVRHFWHGNLISLERGFVTGELYTYTVMLMGLTFFFIGQAVWKKSENLKRMGLIFAGCTAAKVFLVDTSGMEGIARATIMVLLGFSLAAIYWLLQVSFKSKEEAEGAS</sequence>
<keyword evidence="5" id="KW-1185">Reference proteome</keyword>
<dbReference type="Proteomes" id="UP000295391">
    <property type="component" value="Unassembled WGS sequence"/>
</dbReference>
<feature type="transmembrane region" description="Helical" evidence="3">
    <location>
        <begin position="297"/>
        <end position="317"/>
    </location>
</feature>
<feature type="transmembrane region" description="Helical" evidence="3">
    <location>
        <begin position="773"/>
        <end position="791"/>
    </location>
</feature>
<feature type="transmembrane region" description="Helical" evidence="3">
    <location>
        <begin position="811"/>
        <end position="831"/>
    </location>
</feature>
<dbReference type="InterPro" id="IPR019286">
    <property type="entry name" value="DUF2339_TM"/>
</dbReference>
<evidence type="ECO:0000313" key="5">
    <source>
        <dbReference type="Proteomes" id="UP000295391"/>
    </source>
</evidence>
<feature type="transmembrane region" description="Helical" evidence="3">
    <location>
        <begin position="840"/>
        <end position="857"/>
    </location>
</feature>
<feature type="transmembrane region" description="Helical" evidence="3">
    <location>
        <begin position="616"/>
        <end position="637"/>
    </location>
</feature>
<reference evidence="4 5" key="1">
    <citation type="submission" date="2019-03" db="EMBL/GenBank/DDBJ databases">
        <title>Genomic Encyclopedia of Type Strains, Phase III (KMG-III): the genomes of soil and plant-associated and newly described type strains.</title>
        <authorList>
            <person name="Whitman W."/>
        </authorList>
    </citation>
    <scope>NUCLEOTIDE SEQUENCE [LARGE SCALE GENOMIC DNA]</scope>
    <source>
        <strain evidence="4 5">CGMCC 1.7002</strain>
    </source>
</reference>
<feature type="transmembrane region" description="Helical" evidence="3">
    <location>
        <begin position="708"/>
        <end position="729"/>
    </location>
</feature>
<feature type="transmembrane region" description="Helical" evidence="3">
    <location>
        <begin position="166"/>
        <end position="186"/>
    </location>
</feature>
<feature type="coiled-coil region" evidence="1">
    <location>
        <begin position="20"/>
        <end position="47"/>
    </location>
</feature>
<comment type="caution">
    <text evidence="4">The sequence shown here is derived from an EMBL/GenBank/DDBJ whole genome shotgun (WGS) entry which is preliminary data.</text>
</comment>
<feature type="transmembrane region" description="Helical" evidence="3">
    <location>
        <begin position="417"/>
        <end position="433"/>
    </location>
</feature>
<dbReference type="RefSeq" id="WP_166638999.1">
    <property type="nucleotide sequence ID" value="NZ_SNYR01000002.1"/>
</dbReference>
<keyword evidence="3" id="KW-0472">Membrane</keyword>
<dbReference type="PIRSF" id="PIRSF035905">
    <property type="entry name" value="UCP035905_mp"/>
    <property type="match status" value="1"/>
</dbReference>
<feature type="transmembrane region" description="Helical" evidence="3">
    <location>
        <begin position="393"/>
        <end position="410"/>
    </location>
</feature>
<feature type="transmembrane region" description="Helical" evidence="3">
    <location>
        <begin position="365"/>
        <end position="387"/>
    </location>
</feature>
<proteinExistence type="predicted"/>
<feature type="region of interest" description="Disordered" evidence="2">
    <location>
        <begin position="55"/>
        <end position="121"/>
    </location>
</feature>
<feature type="transmembrane region" description="Helical" evidence="3">
    <location>
        <begin position="863"/>
        <end position="883"/>
    </location>
</feature>
<feature type="transmembrane region" description="Helical" evidence="3">
    <location>
        <begin position="137"/>
        <end position="154"/>
    </location>
</feature>
<feature type="transmembrane region" description="Helical" evidence="3">
    <location>
        <begin position="741"/>
        <end position="761"/>
    </location>
</feature>